<comment type="caution">
    <text evidence="2">The sequence shown here is derived from an EMBL/GenBank/DDBJ whole genome shotgun (WGS) entry which is preliminary data.</text>
</comment>
<dbReference type="InterPro" id="IPR034660">
    <property type="entry name" value="DinB/YfiT-like"/>
</dbReference>
<dbReference type="InterPro" id="IPR024344">
    <property type="entry name" value="MDMPI_metal-binding"/>
</dbReference>
<dbReference type="SUPFAM" id="SSF109854">
    <property type="entry name" value="DinB/YfiT-like putative metalloenzymes"/>
    <property type="match status" value="1"/>
</dbReference>
<dbReference type="Gene3D" id="1.20.120.450">
    <property type="entry name" value="dinb family like domain"/>
    <property type="match status" value="1"/>
</dbReference>
<dbReference type="NCBIfam" id="TIGR03086">
    <property type="entry name" value="TIGR03086 family metal-binding protein"/>
    <property type="match status" value="1"/>
</dbReference>
<reference evidence="2 3" key="1">
    <citation type="submission" date="2020-08" db="EMBL/GenBank/DDBJ databases">
        <title>Sequencing the genomes of 1000 actinobacteria strains.</title>
        <authorList>
            <person name="Klenk H.-P."/>
        </authorList>
    </citation>
    <scope>NUCLEOTIDE SEQUENCE [LARGE SCALE GENOMIC DNA]</scope>
    <source>
        <strain evidence="2 3">DSM 45084</strain>
    </source>
</reference>
<dbReference type="Pfam" id="PF11716">
    <property type="entry name" value="MDMPI_N"/>
    <property type="match status" value="1"/>
</dbReference>
<name>A0A7W7WWF3_9PSEU</name>
<dbReference type="Proteomes" id="UP000542674">
    <property type="component" value="Unassembled WGS sequence"/>
</dbReference>
<evidence type="ECO:0000313" key="2">
    <source>
        <dbReference type="EMBL" id="MBB4966319.1"/>
    </source>
</evidence>
<dbReference type="NCBIfam" id="TIGR03083">
    <property type="entry name" value="maleylpyruvate isomerase family mycothiol-dependent enzyme"/>
    <property type="match status" value="1"/>
</dbReference>
<dbReference type="RefSeq" id="WP_184670249.1">
    <property type="nucleotide sequence ID" value="NZ_BAABAI010000026.1"/>
</dbReference>
<sequence>MIDGTDLLAVVQQRNGLLERATRYAREVTAQVRYPQLTRPTPCEGWDLWRLLWHVNETVVALREAVESSRVFPEPAPLDPDRADDVLSTFDRESALLLEAWDESADEATVAVGRHSVHGIVLANTGALELAVHGWDIARSCDLPAVIPADLATDLLRLAHAVVPIPRRPQFGPEILCPEQARAGDRLVAFLGRRVEVWCPAREPSVNPR</sequence>
<dbReference type="AlphaFoldDB" id="A0A7W7WWF3"/>
<gene>
    <name evidence="2" type="ORF">F4559_003678</name>
</gene>
<proteinExistence type="predicted"/>
<organism evidence="2 3">
    <name type="scientific">Saccharothrix violaceirubra</name>
    <dbReference type="NCBI Taxonomy" id="413306"/>
    <lineage>
        <taxon>Bacteria</taxon>
        <taxon>Bacillati</taxon>
        <taxon>Actinomycetota</taxon>
        <taxon>Actinomycetes</taxon>
        <taxon>Pseudonocardiales</taxon>
        <taxon>Pseudonocardiaceae</taxon>
        <taxon>Saccharothrix</taxon>
    </lineage>
</organism>
<feature type="domain" description="Mycothiol-dependent maleylpyruvate isomerase metal-binding" evidence="1">
    <location>
        <begin position="19"/>
        <end position="138"/>
    </location>
</feature>
<dbReference type="InterPro" id="IPR017520">
    <property type="entry name" value="CHP03086"/>
</dbReference>
<dbReference type="InterPro" id="IPR017517">
    <property type="entry name" value="Maleyloyr_isom"/>
</dbReference>
<keyword evidence="3" id="KW-1185">Reference proteome</keyword>
<evidence type="ECO:0000313" key="3">
    <source>
        <dbReference type="Proteomes" id="UP000542674"/>
    </source>
</evidence>
<dbReference type="GO" id="GO:0046872">
    <property type="term" value="F:metal ion binding"/>
    <property type="evidence" value="ECO:0007669"/>
    <property type="project" value="InterPro"/>
</dbReference>
<accession>A0A7W7WWF3</accession>
<evidence type="ECO:0000259" key="1">
    <source>
        <dbReference type="Pfam" id="PF11716"/>
    </source>
</evidence>
<protein>
    <submittedName>
        <fullName evidence="2">Uncharacterized protein (TIGR03086 family)</fullName>
    </submittedName>
</protein>
<dbReference type="EMBL" id="JACHJS010000001">
    <property type="protein sequence ID" value="MBB4966319.1"/>
    <property type="molecule type" value="Genomic_DNA"/>
</dbReference>